<keyword evidence="8" id="KW-1185">Reference proteome</keyword>
<comment type="function">
    <text evidence="4">Part of the outer membrane protein assembly complex, which is involved in assembly and insertion of beta-barrel proteins into the outer membrane.</text>
</comment>
<keyword evidence="3 4" id="KW-0998">Cell outer membrane</keyword>
<dbReference type="EMBL" id="JAQSIO010000006">
    <property type="protein sequence ID" value="MDD0816223.1"/>
    <property type="molecule type" value="Genomic_DNA"/>
</dbReference>
<dbReference type="InterPro" id="IPR007450">
    <property type="entry name" value="BamE_dom"/>
</dbReference>
<keyword evidence="4" id="KW-0449">Lipoprotein</keyword>
<evidence type="ECO:0000313" key="8">
    <source>
        <dbReference type="Proteomes" id="UP001528672"/>
    </source>
</evidence>
<keyword evidence="1 4" id="KW-0732">Signal</keyword>
<evidence type="ECO:0000259" key="6">
    <source>
        <dbReference type="Pfam" id="PF04355"/>
    </source>
</evidence>
<evidence type="ECO:0000256" key="5">
    <source>
        <dbReference type="SAM" id="SignalP"/>
    </source>
</evidence>
<evidence type="ECO:0000256" key="1">
    <source>
        <dbReference type="ARBA" id="ARBA00022729"/>
    </source>
</evidence>
<evidence type="ECO:0000313" key="7">
    <source>
        <dbReference type="EMBL" id="MDD0816223.1"/>
    </source>
</evidence>
<dbReference type="HAMAP" id="MF_00925">
    <property type="entry name" value="OM_assembly_BamE"/>
    <property type="match status" value="1"/>
</dbReference>
<keyword evidence="4" id="KW-0564">Palmitate</keyword>
<keyword evidence="2 4" id="KW-0472">Membrane</keyword>
<organism evidence="7 8">
    <name type="scientific">Curvibacter microcysteis</name>
    <dbReference type="NCBI Taxonomy" id="3026419"/>
    <lineage>
        <taxon>Bacteria</taxon>
        <taxon>Pseudomonadati</taxon>
        <taxon>Pseudomonadota</taxon>
        <taxon>Betaproteobacteria</taxon>
        <taxon>Burkholderiales</taxon>
        <taxon>Comamonadaceae</taxon>
        <taxon>Curvibacter</taxon>
    </lineage>
</organism>
<dbReference type="PROSITE" id="PS51257">
    <property type="entry name" value="PROKAR_LIPOPROTEIN"/>
    <property type="match status" value="1"/>
</dbReference>
<sequence length="186" mass="20141">MSAYSLRGARLSLALVLCAGAVACGALDSAGSRFATAVTPYRIEVVQGNFVSKEQVAALQTGMNRQQVKELLGSPLVVSVFHSDRWDYVFTLRRQGVEPQSRRLSVYFSGDTLERFEGDEMPSEAEFVSQLDSRTKSKKVPVLEASEEELKKFPVPKRPAAAAASGSADLVDASAVSYPPLEGPKR</sequence>
<gene>
    <name evidence="4" type="primary">bamE</name>
    <name evidence="7" type="ORF">PSQ39_16405</name>
</gene>
<dbReference type="Pfam" id="PF04355">
    <property type="entry name" value="BamE"/>
    <property type="match status" value="1"/>
</dbReference>
<proteinExistence type="inferred from homology"/>
<feature type="domain" description="Outer membrane protein assembly factor BamE" evidence="6">
    <location>
        <begin position="48"/>
        <end position="117"/>
    </location>
</feature>
<evidence type="ECO:0000256" key="2">
    <source>
        <dbReference type="ARBA" id="ARBA00023136"/>
    </source>
</evidence>
<dbReference type="Proteomes" id="UP001528672">
    <property type="component" value="Unassembled WGS sequence"/>
</dbReference>
<dbReference type="Gene3D" id="3.30.1450.10">
    <property type="match status" value="1"/>
</dbReference>
<protein>
    <recommendedName>
        <fullName evidence="4">Outer membrane protein assembly factor BamE</fullName>
    </recommendedName>
</protein>
<dbReference type="InterPro" id="IPR026592">
    <property type="entry name" value="BamE"/>
</dbReference>
<dbReference type="InterPro" id="IPR037873">
    <property type="entry name" value="BamE-like"/>
</dbReference>
<dbReference type="RefSeq" id="WP_273927914.1">
    <property type="nucleotide sequence ID" value="NZ_JAQSIN010000004.1"/>
</dbReference>
<feature type="signal peptide" evidence="5">
    <location>
        <begin position="1"/>
        <end position="23"/>
    </location>
</feature>
<comment type="subunit">
    <text evidence="4">Part of the Bam complex.</text>
</comment>
<accession>A0ABT5MI44</accession>
<reference evidence="7 8" key="1">
    <citation type="submission" date="2023-02" db="EMBL/GenBank/DDBJ databases">
        <title>Bacterial whole genome sequence for Curvibacter sp. HBC28.</title>
        <authorList>
            <person name="Le V."/>
            <person name="Ko S.-R."/>
            <person name="Ahn C.-Y."/>
            <person name="Oh H.-M."/>
        </authorList>
    </citation>
    <scope>NUCLEOTIDE SEQUENCE [LARGE SCALE GENOMIC DNA]</scope>
    <source>
        <strain evidence="7 8">HBC28</strain>
    </source>
</reference>
<comment type="caution">
    <text evidence="7">The sequence shown here is derived from an EMBL/GenBank/DDBJ whole genome shotgun (WGS) entry which is preliminary data.</text>
</comment>
<evidence type="ECO:0000256" key="3">
    <source>
        <dbReference type="ARBA" id="ARBA00023237"/>
    </source>
</evidence>
<name>A0ABT5MI44_9BURK</name>
<comment type="similarity">
    <text evidence="4">Belongs to the BamE family.</text>
</comment>
<comment type="subcellular location">
    <subcellularLocation>
        <location evidence="4">Cell outer membrane</location>
        <topology evidence="4">Lipid-anchor</topology>
    </subcellularLocation>
</comment>
<feature type="chain" id="PRO_5046508024" description="Outer membrane protein assembly factor BamE" evidence="5">
    <location>
        <begin position="24"/>
        <end position="186"/>
    </location>
</feature>
<dbReference type="PANTHER" id="PTHR37482:SF1">
    <property type="entry name" value="OUTER MEMBRANE PROTEIN ASSEMBLY FACTOR BAME"/>
    <property type="match status" value="1"/>
</dbReference>
<dbReference type="PANTHER" id="PTHR37482">
    <property type="entry name" value="OUTER MEMBRANE PROTEIN ASSEMBLY FACTOR BAME"/>
    <property type="match status" value="1"/>
</dbReference>
<evidence type="ECO:0000256" key="4">
    <source>
        <dbReference type="HAMAP-Rule" id="MF_00925"/>
    </source>
</evidence>